<feature type="domain" description="PAS" evidence="8">
    <location>
        <begin position="195"/>
        <end position="239"/>
    </location>
</feature>
<feature type="region of interest" description="Disordered" evidence="6">
    <location>
        <begin position="580"/>
        <end position="608"/>
    </location>
</feature>
<dbReference type="OrthoDB" id="9807827at2"/>
<dbReference type="InterPro" id="IPR025943">
    <property type="entry name" value="Sigma_54_int_dom_ATP-bd_2"/>
</dbReference>
<proteinExistence type="predicted"/>
<dbReference type="InterPro" id="IPR003018">
    <property type="entry name" value="GAF"/>
</dbReference>
<dbReference type="PROSITE" id="PS00688">
    <property type="entry name" value="SIGMA54_INTERACT_3"/>
    <property type="match status" value="1"/>
</dbReference>
<dbReference type="InterPro" id="IPR027417">
    <property type="entry name" value="P-loop_NTPase"/>
</dbReference>
<keyword evidence="4" id="KW-0238">DNA-binding</keyword>
<gene>
    <name evidence="9" type="primary">fhlA</name>
    <name evidence="9" type="ORF">ElP_42300</name>
</gene>
<dbReference type="InterPro" id="IPR035965">
    <property type="entry name" value="PAS-like_dom_sf"/>
</dbReference>
<dbReference type="CDD" id="cd00130">
    <property type="entry name" value="PAS"/>
    <property type="match status" value="1"/>
</dbReference>
<evidence type="ECO:0000256" key="4">
    <source>
        <dbReference type="ARBA" id="ARBA00023125"/>
    </source>
</evidence>
<organism evidence="9 10">
    <name type="scientific">Tautonia plasticadhaerens</name>
    <dbReference type="NCBI Taxonomy" id="2527974"/>
    <lineage>
        <taxon>Bacteria</taxon>
        <taxon>Pseudomonadati</taxon>
        <taxon>Planctomycetota</taxon>
        <taxon>Planctomycetia</taxon>
        <taxon>Isosphaerales</taxon>
        <taxon>Isosphaeraceae</taxon>
        <taxon>Tautonia</taxon>
    </lineage>
</organism>
<evidence type="ECO:0000256" key="2">
    <source>
        <dbReference type="ARBA" id="ARBA00022840"/>
    </source>
</evidence>
<dbReference type="RefSeq" id="WP_145272475.1">
    <property type="nucleotide sequence ID" value="NZ_CP036426.1"/>
</dbReference>
<dbReference type="NCBIfam" id="TIGR00229">
    <property type="entry name" value="sensory_box"/>
    <property type="match status" value="1"/>
</dbReference>
<keyword evidence="10" id="KW-1185">Reference proteome</keyword>
<dbReference type="PROSITE" id="PS00675">
    <property type="entry name" value="SIGMA54_INTERACT_1"/>
    <property type="match status" value="1"/>
</dbReference>
<dbReference type="InterPro" id="IPR025944">
    <property type="entry name" value="Sigma_54_int_dom_CS"/>
</dbReference>
<keyword evidence="9" id="KW-0456">Lyase</keyword>
<evidence type="ECO:0000259" key="8">
    <source>
        <dbReference type="PROSITE" id="PS50112"/>
    </source>
</evidence>
<evidence type="ECO:0000313" key="10">
    <source>
        <dbReference type="Proteomes" id="UP000317835"/>
    </source>
</evidence>
<dbReference type="PROSITE" id="PS50045">
    <property type="entry name" value="SIGMA54_INTERACT_4"/>
    <property type="match status" value="1"/>
</dbReference>
<dbReference type="AlphaFoldDB" id="A0A518H655"/>
<accession>A0A518H655</accession>
<dbReference type="SUPFAM" id="SSF52540">
    <property type="entry name" value="P-loop containing nucleoside triphosphate hydrolases"/>
    <property type="match status" value="1"/>
</dbReference>
<dbReference type="Pfam" id="PF01590">
    <property type="entry name" value="GAF"/>
    <property type="match status" value="1"/>
</dbReference>
<dbReference type="CDD" id="cd00009">
    <property type="entry name" value="AAA"/>
    <property type="match status" value="1"/>
</dbReference>
<evidence type="ECO:0000256" key="1">
    <source>
        <dbReference type="ARBA" id="ARBA00022741"/>
    </source>
</evidence>
<dbReference type="Gene3D" id="1.10.8.60">
    <property type="match status" value="1"/>
</dbReference>
<dbReference type="SMART" id="SM00065">
    <property type="entry name" value="GAF"/>
    <property type="match status" value="1"/>
</dbReference>
<dbReference type="InterPro" id="IPR000014">
    <property type="entry name" value="PAS"/>
</dbReference>
<evidence type="ECO:0000259" key="7">
    <source>
        <dbReference type="PROSITE" id="PS50045"/>
    </source>
</evidence>
<dbReference type="SUPFAM" id="SSF55781">
    <property type="entry name" value="GAF domain-like"/>
    <property type="match status" value="1"/>
</dbReference>
<feature type="domain" description="Sigma-54 factor interaction" evidence="7">
    <location>
        <begin position="340"/>
        <end position="569"/>
    </location>
</feature>
<dbReference type="PANTHER" id="PTHR32071">
    <property type="entry name" value="TRANSCRIPTIONAL REGULATORY PROTEIN"/>
    <property type="match status" value="1"/>
</dbReference>
<dbReference type="FunFam" id="3.40.50.300:FF:000006">
    <property type="entry name" value="DNA-binding transcriptional regulator NtrC"/>
    <property type="match status" value="1"/>
</dbReference>
<keyword evidence="1" id="KW-0547">Nucleotide-binding</keyword>
<dbReference type="Gene3D" id="3.30.450.40">
    <property type="match status" value="1"/>
</dbReference>
<keyword evidence="3" id="KW-0805">Transcription regulation</keyword>
<protein>
    <submittedName>
        <fullName evidence="9">Formate hydrogenlyase transcriptional activator</fullName>
    </submittedName>
</protein>
<dbReference type="EMBL" id="CP036426">
    <property type="protein sequence ID" value="QDV36310.1"/>
    <property type="molecule type" value="Genomic_DNA"/>
</dbReference>
<evidence type="ECO:0000256" key="5">
    <source>
        <dbReference type="ARBA" id="ARBA00023163"/>
    </source>
</evidence>
<name>A0A518H655_9BACT</name>
<dbReference type="InterPro" id="IPR003593">
    <property type="entry name" value="AAA+_ATPase"/>
</dbReference>
<dbReference type="Gene3D" id="3.40.50.300">
    <property type="entry name" value="P-loop containing nucleotide triphosphate hydrolases"/>
    <property type="match status" value="1"/>
</dbReference>
<dbReference type="InterPro" id="IPR029016">
    <property type="entry name" value="GAF-like_dom_sf"/>
</dbReference>
<dbReference type="PROSITE" id="PS50112">
    <property type="entry name" value="PAS"/>
    <property type="match status" value="1"/>
</dbReference>
<dbReference type="GO" id="GO:0003677">
    <property type="term" value="F:DNA binding"/>
    <property type="evidence" value="ECO:0007669"/>
    <property type="project" value="UniProtKB-KW"/>
</dbReference>
<keyword evidence="2" id="KW-0067">ATP-binding</keyword>
<evidence type="ECO:0000256" key="6">
    <source>
        <dbReference type="SAM" id="MobiDB-lite"/>
    </source>
</evidence>
<dbReference type="InterPro" id="IPR025662">
    <property type="entry name" value="Sigma_54_int_dom_ATP-bd_1"/>
</dbReference>
<dbReference type="Pfam" id="PF08448">
    <property type="entry name" value="PAS_4"/>
    <property type="match status" value="1"/>
</dbReference>
<dbReference type="PROSITE" id="PS00676">
    <property type="entry name" value="SIGMA54_INTERACT_2"/>
    <property type="match status" value="1"/>
</dbReference>
<dbReference type="Gene3D" id="1.10.10.60">
    <property type="entry name" value="Homeodomain-like"/>
    <property type="match status" value="1"/>
</dbReference>
<dbReference type="KEGG" id="tpla:ElP_42300"/>
<reference evidence="9 10" key="1">
    <citation type="submission" date="2019-02" db="EMBL/GenBank/DDBJ databases">
        <title>Deep-cultivation of Planctomycetes and their phenomic and genomic characterization uncovers novel biology.</title>
        <authorList>
            <person name="Wiegand S."/>
            <person name="Jogler M."/>
            <person name="Boedeker C."/>
            <person name="Pinto D."/>
            <person name="Vollmers J."/>
            <person name="Rivas-Marin E."/>
            <person name="Kohn T."/>
            <person name="Peeters S.H."/>
            <person name="Heuer A."/>
            <person name="Rast P."/>
            <person name="Oberbeckmann S."/>
            <person name="Bunk B."/>
            <person name="Jeske O."/>
            <person name="Meyerdierks A."/>
            <person name="Storesund J.E."/>
            <person name="Kallscheuer N."/>
            <person name="Luecker S."/>
            <person name="Lage O.M."/>
            <person name="Pohl T."/>
            <person name="Merkel B.J."/>
            <person name="Hornburger P."/>
            <person name="Mueller R.-W."/>
            <person name="Bruemmer F."/>
            <person name="Labrenz M."/>
            <person name="Spormann A.M."/>
            <person name="Op den Camp H."/>
            <person name="Overmann J."/>
            <person name="Amann R."/>
            <person name="Jetten M.S.M."/>
            <person name="Mascher T."/>
            <person name="Medema M.H."/>
            <person name="Devos D.P."/>
            <person name="Kaster A.-K."/>
            <person name="Ovreas L."/>
            <person name="Rohde M."/>
            <person name="Galperin M.Y."/>
            <person name="Jogler C."/>
        </authorList>
    </citation>
    <scope>NUCLEOTIDE SEQUENCE [LARGE SCALE GENOMIC DNA]</scope>
    <source>
        <strain evidence="9 10">ElP</strain>
    </source>
</reference>
<dbReference type="Pfam" id="PF25601">
    <property type="entry name" value="AAA_lid_14"/>
    <property type="match status" value="1"/>
</dbReference>
<dbReference type="GO" id="GO:0005524">
    <property type="term" value="F:ATP binding"/>
    <property type="evidence" value="ECO:0007669"/>
    <property type="project" value="UniProtKB-KW"/>
</dbReference>
<evidence type="ECO:0000313" key="9">
    <source>
        <dbReference type="EMBL" id="QDV36310.1"/>
    </source>
</evidence>
<keyword evidence="5" id="KW-0804">Transcription</keyword>
<dbReference type="InterPro" id="IPR058031">
    <property type="entry name" value="AAA_lid_NorR"/>
</dbReference>
<dbReference type="InterPro" id="IPR002078">
    <property type="entry name" value="Sigma_54_int"/>
</dbReference>
<feature type="region of interest" description="Disordered" evidence="6">
    <location>
        <begin position="1"/>
        <end position="25"/>
    </location>
</feature>
<dbReference type="Pfam" id="PF00158">
    <property type="entry name" value="Sigma54_activat"/>
    <property type="match status" value="1"/>
</dbReference>
<dbReference type="Proteomes" id="UP000317835">
    <property type="component" value="Chromosome"/>
</dbReference>
<dbReference type="GO" id="GO:0006355">
    <property type="term" value="P:regulation of DNA-templated transcription"/>
    <property type="evidence" value="ECO:0007669"/>
    <property type="project" value="InterPro"/>
</dbReference>
<feature type="compositionally biased region" description="Polar residues" evidence="6">
    <location>
        <begin position="1"/>
        <end position="10"/>
    </location>
</feature>
<dbReference type="InterPro" id="IPR013656">
    <property type="entry name" value="PAS_4"/>
</dbReference>
<sequence>MAETRTTSTKVGEKRTPANDSDDLPGGVVEELAALRVIVEGTAHSTGAEFFQTLVRHLAQAVGAHYAFVAEFASPGTRTRARTIAFWSRDGFAENFEWTLAGTPCEDVVHGNLCHHPSGVRQNFPEDRLVVELGLESYLGVPLCDPEGKVLGHLAVFDDRSMPEEPRKLLIFRIFAARAAAELARLHLEWELRASEERLRDLYEEAPIAYVKEDLQSRFIRANHAARRILGIKPEDVPGLVGRSLVPDTPDAQRRVQEAFASVGRGTDTRGAVLEFRRKDNGNSVWVQWWSKPEPGGKYTRSMFVDITERVRMEQEKARLAAENVYLQEEIKSVHNFDEIVGQSPALLEALDKVNRVARTDASVLITGETGTGKELIARAIHSASRRHDKPLIKLNCAALPSGLVESELFGHEKGAFSGAISRRVGRFELAHGGTIFLDEIGEVPIEVQVKLLRVLQEREFERVGGAEPIKVDVRVIAATNRDLVKLIREGTFREDLFYRLNVFPIALPPLRDREGDVPLLVHLLVTRFAARVGVRIESVGKATLERLNRYPWPGNIRELENVLERAVILSNGPTLEIDPEVFASTPADRPPDANPPRSPGPEDEGRAVTCVQQTTPLESLEAITRNHIVAALEQSGWTIDGPHGAAKILALHPNTLRSRMQKLGIARAPHEGRP</sequence>
<dbReference type="SUPFAM" id="SSF55785">
    <property type="entry name" value="PYP-like sensor domain (PAS domain)"/>
    <property type="match status" value="1"/>
</dbReference>
<dbReference type="GO" id="GO:0016829">
    <property type="term" value="F:lyase activity"/>
    <property type="evidence" value="ECO:0007669"/>
    <property type="project" value="UniProtKB-KW"/>
</dbReference>
<dbReference type="Gene3D" id="3.30.450.20">
    <property type="entry name" value="PAS domain"/>
    <property type="match status" value="1"/>
</dbReference>
<dbReference type="SMART" id="SM00382">
    <property type="entry name" value="AAA"/>
    <property type="match status" value="1"/>
</dbReference>
<evidence type="ECO:0000256" key="3">
    <source>
        <dbReference type="ARBA" id="ARBA00023015"/>
    </source>
</evidence>